<evidence type="ECO:0000313" key="2">
    <source>
        <dbReference type="Proteomes" id="UP000789702"/>
    </source>
</evidence>
<protein>
    <submittedName>
        <fullName evidence="1">6069_t:CDS:1</fullName>
    </submittedName>
</protein>
<keyword evidence="2" id="KW-1185">Reference proteome</keyword>
<feature type="non-terminal residue" evidence="1">
    <location>
        <position position="138"/>
    </location>
</feature>
<reference evidence="1" key="1">
    <citation type="submission" date="2021-06" db="EMBL/GenBank/DDBJ databases">
        <authorList>
            <person name="Kallberg Y."/>
            <person name="Tangrot J."/>
            <person name="Rosling A."/>
        </authorList>
    </citation>
    <scope>NUCLEOTIDE SEQUENCE</scope>
    <source>
        <strain evidence="1">IL203A</strain>
    </source>
</reference>
<proteinExistence type="predicted"/>
<dbReference type="EMBL" id="CAJVPU010046724">
    <property type="protein sequence ID" value="CAG8752210.1"/>
    <property type="molecule type" value="Genomic_DNA"/>
</dbReference>
<gene>
    <name evidence="1" type="ORF">DHETER_LOCUS14712</name>
</gene>
<comment type="caution">
    <text evidence="1">The sequence shown here is derived from an EMBL/GenBank/DDBJ whole genome shotgun (WGS) entry which is preliminary data.</text>
</comment>
<sequence length="138" mass="15556">HYTCEIIPSIRGNPTINVHGFIMIKDKNKRDLYYWYCEKHVTFNCGRHATTILVRGKHILRQAGGHNHAADASRAGLPSGSNSLGEFVILDDLKKTLDGSDFLIKDLAIDFSKDHNIYLQPEFVLTDFELASINALQN</sequence>
<accession>A0ACA9QMP2</accession>
<organism evidence="1 2">
    <name type="scientific">Dentiscutata heterogama</name>
    <dbReference type="NCBI Taxonomy" id="1316150"/>
    <lineage>
        <taxon>Eukaryota</taxon>
        <taxon>Fungi</taxon>
        <taxon>Fungi incertae sedis</taxon>
        <taxon>Mucoromycota</taxon>
        <taxon>Glomeromycotina</taxon>
        <taxon>Glomeromycetes</taxon>
        <taxon>Diversisporales</taxon>
        <taxon>Gigasporaceae</taxon>
        <taxon>Dentiscutata</taxon>
    </lineage>
</organism>
<evidence type="ECO:0000313" key="1">
    <source>
        <dbReference type="EMBL" id="CAG8752210.1"/>
    </source>
</evidence>
<name>A0ACA9QMP2_9GLOM</name>
<dbReference type="Proteomes" id="UP000789702">
    <property type="component" value="Unassembled WGS sequence"/>
</dbReference>
<feature type="non-terminal residue" evidence="1">
    <location>
        <position position="1"/>
    </location>
</feature>